<keyword evidence="1" id="KW-0694">RNA-binding</keyword>
<proteinExistence type="predicted"/>
<protein>
    <submittedName>
        <fullName evidence="2">KH domain-containing protein</fullName>
    </submittedName>
</protein>
<accession>A0AB39XZK9</accession>
<dbReference type="PROSITE" id="PS50084">
    <property type="entry name" value="KH_TYPE_1"/>
    <property type="match status" value="1"/>
</dbReference>
<dbReference type="EMBL" id="CP165727">
    <property type="protein sequence ID" value="XDV62941.1"/>
    <property type="molecule type" value="Genomic_DNA"/>
</dbReference>
<evidence type="ECO:0000256" key="1">
    <source>
        <dbReference type="PROSITE-ProRule" id="PRU00117"/>
    </source>
</evidence>
<dbReference type="CDD" id="cd00105">
    <property type="entry name" value="KH-I"/>
    <property type="match status" value="1"/>
</dbReference>
<sequence length="433" mass="47705">MTTAHVAAAVPVMLDLRAHRKVPGSPDGYMALWGLLEPVLVTLDPRSGPRVRLDLGEEGEVGVWFLSPATAPVPFSAATPFAVRGVLEPPRVRYVCDTCRASGTTTYAPFTCTGCGTKEKPGRVCDAHAVFLEGSLRASCVRHEPTCRCGRPGRGWCGGPRCRSGRAWCDDHLVPHPGDASLAYCVDCHADRFPACERPGCPSTGHIRCEHLGLDDARACGRRVCGEHVMRWQIYGSRSKGLALCGRHHRDLRGSAPEALVALIVAGTVARSQARRGNRFGGRRAAFLPRIGIVRHIFINTCQRVLDMGAVDALFVRLQDDLRRRGGRDGGNLVQTALRLLDEQAASRREDVQRFRDSHEEGRGHFARLRTLLQQSGKHELADAVTFSDYRRKSNILFVRVPQEMRSRFIGTGGAVVQELRTRLGINIQLERE</sequence>
<evidence type="ECO:0000313" key="2">
    <source>
        <dbReference type="EMBL" id="XDV62941.1"/>
    </source>
</evidence>
<organism evidence="2">
    <name type="scientific">Streptomyces sp. R33</name>
    <dbReference type="NCBI Taxonomy" id="3238629"/>
    <lineage>
        <taxon>Bacteria</taxon>
        <taxon>Bacillati</taxon>
        <taxon>Actinomycetota</taxon>
        <taxon>Actinomycetes</taxon>
        <taxon>Kitasatosporales</taxon>
        <taxon>Streptomycetaceae</taxon>
        <taxon>Streptomyces</taxon>
    </lineage>
</organism>
<dbReference type="GO" id="GO:0003723">
    <property type="term" value="F:RNA binding"/>
    <property type="evidence" value="ECO:0007669"/>
    <property type="project" value="UniProtKB-UniRule"/>
</dbReference>
<gene>
    <name evidence="2" type="ORF">AB5J51_08350</name>
</gene>
<reference evidence="2" key="1">
    <citation type="submission" date="2024-08" db="EMBL/GenBank/DDBJ databases">
        <authorList>
            <person name="Yu S.T."/>
        </authorList>
    </citation>
    <scope>NUCLEOTIDE SEQUENCE</scope>
    <source>
        <strain evidence="2">R33</strain>
    </source>
</reference>
<name>A0AB39XZK9_9ACTN</name>
<dbReference type="RefSeq" id="WP_369777314.1">
    <property type="nucleotide sequence ID" value="NZ_CP165727.1"/>
</dbReference>
<dbReference type="AlphaFoldDB" id="A0AB39XZK9"/>